<sequence>MAVDLRGKTVLVSAAAQGIGRASALEFARQGATVHAIDINEVRVRTLEAEHEGIKTHKLDVLDDTAIQTLVKKIGAIDILFNCAGIVLNDTILNVDMENFDFAFDLNVKSMVRMIRFVLPGMLARGEGSIINMASVSACTRGVPNQFTFGTTKAAVIGLTKSVAAEYVGQGIRCNAICPGVVDTPSLEDRLRSTGDYEAARESVIASLPMGRIGTPEEVASLVVYVAGATYATGQTYVIDGGLTM</sequence>
<dbReference type="EMBL" id="BMIF01000002">
    <property type="protein sequence ID" value="GGA58545.1"/>
    <property type="molecule type" value="Genomic_DNA"/>
</dbReference>
<organism evidence="4 5">
    <name type="scientific">Nitratireductor aestuarii</name>
    <dbReference type="NCBI Taxonomy" id="1735103"/>
    <lineage>
        <taxon>Bacteria</taxon>
        <taxon>Pseudomonadati</taxon>
        <taxon>Pseudomonadota</taxon>
        <taxon>Alphaproteobacteria</taxon>
        <taxon>Hyphomicrobiales</taxon>
        <taxon>Phyllobacteriaceae</taxon>
        <taxon>Nitratireductor</taxon>
    </lineage>
</organism>
<comment type="similarity">
    <text evidence="1">Belongs to the short-chain dehydrogenases/reductases (SDR) family.</text>
</comment>
<dbReference type="PRINTS" id="PR00081">
    <property type="entry name" value="GDHRDH"/>
</dbReference>
<evidence type="ECO:0000313" key="4">
    <source>
        <dbReference type="EMBL" id="GGA58545.1"/>
    </source>
</evidence>
<dbReference type="Proteomes" id="UP000636264">
    <property type="component" value="Unassembled WGS sequence"/>
</dbReference>
<evidence type="ECO:0000256" key="3">
    <source>
        <dbReference type="ARBA" id="ARBA00023027"/>
    </source>
</evidence>
<protein>
    <submittedName>
        <fullName evidence="4">NAD(P)-dependent oxidoreductase</fullName>
    </submittedName>
</protein>
<reference evidence="4" key="2">
    <citation type="submission" date="2020-09" db="EMBL/GenBank/DDBJ databases">
        <authorList>
            <person name="Sun Q."/>
            <person name="Zhou Y."/>
        </authorList>
    </citation>
    <scope>NUCLEOTIDE SEQUENCE</scope>
    <source>
        <strain evidence="4">CGMCC 1.15320</strain>
    </source>
</reference>
<name>A0A916RJB7_9HYPH</name>
<dbReference type="FunFam" id="3.40.50.720:FF:000084">
    <property type="entry name" value="Short-chain dehydrogenase reductase"/>
    <property type="match status" value="1"/>
</dbReference>
<keyword evidence="2" id="KW-0560">Oxidoreductase</keyword>
<evidence type="ECO:0000313" key="5">
    <source>
        <dbReference type="Proteomes" id="UP000636264"/>
    </source>
</evidence>
<dbReference type="SUPFAM" id="SSF51735">
    <property type="entry name" value="NAD(P)-binding Rossmann-fold domains"/>
    <property type="match status" value="1"/>
</dbReference>
<dbReference type="Gene3D" id="3.40.50.720">
    <property type="entry name" value="NAD(P)-binding Rossmann-like Domain"/>
    <property type="match status" value="1"/>
</dbReference>
<keyword evidence="5" id="KW-1185">Reference proteome</keyword>
<dbReference type="AlphaFoldDB" id="A0A916RJB7"/>
<dbReference type="Pfam" id="PF13561">
    <property type="entry name" value="adh_short_C2"/>
    <property type="match status" value="1"/>
</dbReference>
<dbReference type="PRINTS" id="PR00080">
    <property type="entry name" value="SDRFAMILY"/>
</dbReference>
<comment type="caution">
    <text evidence="4">The sequence shown here is derived from an EMBL/GenBank/DDBJ whole genome shotgun (WGS) entry which is preliminary data.</text>
</comment>
<reference evidence="4" key="1">
    <citation type="journal article" date="2014" name="Int. J. Syst. Evol. Microbiol.">
        <title>Complete genome sequence of Corynebacterium casei LMG S-19264T (=DSM 44701T), isolated from a smear-ripened cheese.</title>
        <authorList>
            <consortium name="US DOE Joint Genome Institute (JGI-PGF)"/>
            <person name="Walter F."/>
            <person name="Albersmeier A."/>
            <person name="Kalinowski J."/>
            <person name="Ruckert C."/>
        </authorList>
    </citation>
    <scope>NUCLEOTIDE SEQUENCE</scope>
    <source>
        <strain evidence="4">CGMCC 1.15320</strain>
    </source>
</reference>
<dbReference type="PANTHER" id="PTHR43477">
    <property type="entry name" value="DIHYDROANTICAPSIN 7-DEHYDROGENASE"/>
    <property type="match status" value="1"/>
</dbReference>
<dbReference type="GO" id="GO:0016491">
    <property type="term" value="F:oxidoreductase activity"/>
    <property type="evidence" value="ECO:0007669"/>
    <property type="project" value="UniProtKB-KW"/>
</dbReference>
<gene>
    <name evidence="4" type="ORF">GCM10011385_10240</name>
</gene>
<evidence type="ECO:0000256" key="2">
    <source>
        <dbReference type="ARBA" id="ARBA00023002"/>
    </source>
</evidence>
<evidence type="ECO:0000256" key="1">
    <source>
        <dbReference type="ARBA" id="ARBA00006484"/>
    </source>
</evidence>
<proteinExistence type="inferred from homology"/>
<dbReference type="RefSeq" id="WP_188719871.1">
    <property type="nucleotide sequence ID" value="NZ_BMIF01000002.1"/>
</dbReference>
<dbReference type="InterPro" id="IPR002347">
    <property type="entry name" value="SDR_fam"/>
</dbReference>
<dbReference type="PANTHER" id="PTHR43477:SF4">
    <property type="entry name" value="DEHYDROGENASE_REDUCTASE SDR FAMILY MEMBER 6"/>
    <property type="match status" value="1"/>
</dbReference>
<dbReference type="InterPro" id="IPR036291">
    <property type="entry name" value="NAD(P)-bd_dom_sf"/>
</dbReference>
<dbReference type="InterPro" id="IPR051122">
    <property type="entry name" value="SDR_DHRS6-like"/>
</dbReference>
<accession>A0A916RJB7</accession>
<keyword evidence="3" id="KW-0520">NAD</keyword>